<dbReference type="SUPFAM" id="SSF55120">
    <property type="entry name" value="Pseudouridine synthase"/>
    <property type="match status" value="1"/>
</dbReference>
<dbReference type="GO" id="GO:0000455">
    <property type="term" value="P:enzyme-directed rRNA pseudouridine synthesis"/>
    <property type="evidence" value="ECO:0007669"/>
    <property type="project" value="TreeGrafter"/>
</dbReference>
<dbReference type="PANTHER" id="PTHR21600:SF84">
    <property type="entry name" value="PSEUDOURIDINE SYNTHASE RSUA_RLUA-LIKE DOMAIN-CONTAINING PROTEIN"/>
    <property type="match status" value="1"/>
</dbReference>
<dbReference type="PROSITE" id="PS01129">
    <property type="entry name" value="PSI_RLU"/>
    <property type="match status" value="1"/>
</dbReference>
<evidence type="ECO:0000313" key="3">
    <source>
        <dbReference type="Proteomes" id="UP000199517"/>
    </source>
</evidence>
<dbReference type="InterPro" id="IPR050188">
    <property type="entry name" value="RluA_PseudoU_synthase"/>
</dbReference>
<dbReference type="GO" id="GO:0009982">
    <property type="term" value="F:pseudouridine synthase activity"/>
    <property type="evidence" value="ECO:0007669"/>
    <property type="project" value="InterPro"/>
</dbReference>
<dbReference type="STRING" id="32040.SAMN04489710_10379"/>
<sequence>MSYRFSVASQGLAAGAAGRPPASARVFGSAGGSAGLCGGLPAIALLEFRMHNSHDPRVLPTRDGVSPSCVVTPSQSLGHRLLIDFLAERLSVVGRADWASRMERGEVVDEHARVLGSGHAFEPGLRIYYYRELESEAAIPFEESVIYQDEHLLVADKPHFLPVVPTGRYLQHTLLVRLKRRLGLPELSPVHRIDRDTAGLVLFSVQRATRGRYQALFRDRVVDKTYEAIAPWRADIAFPREHASRIEESPQFFRMHEVPGEPNTLTRMELLEVAGAWARYRLSPVTGKRHQLRVHMAALGLPLRGDAFYPEVNDPPEGDFSRPLQLLARAIAFTDPVTGRAVSFESARRLELPAA</sequence>
<feature type="domain" description="Pseudouridine synthase RsuA/RluA-like" evidence="1">
    <location>
        <begin position="151"/>
        <end position="298"/>
    </location>
</feature>
<dbReference type="InterPro" id="IPR006145">
    <property type="entry name" value="PsdUridine_synth_RsuA/RluA"/>
</dbReference>
<reference evidence="3" key="1">
    <citation type="submission" date="2016-10" db="EMBL/GenBank/DDBJ databases">
        <authorList>
            <person name="Varghese N."/>
            <person name="Submissions S."/>
        </authorList>
    </citation>
    <scope>NUCLEOTIDE SEQUENCE [LARGE SCALE GENOMIC DNA]</scope>
    <source>
        <strain evidence="3">DSM 7481</strain>
    </source>
</reference>
<organism evidence="2 3">
    <name type="scientific">Paracidovorax konjaci</name>
    <dbReference type="NCBI Taxonomy" id="32040"/>
    <lineage>
        <taxon>Bacteria</taxon>
        <taxon>Pseudomonadati</taxon>
        <taxon>Pseudomonadota</taxon>
        <taxon>Betaproteobacteria</taxon>
        <taxon>Burkholderiales</taxon>
        <taxon>Comamonadaceae</taxon>
        <taxon>Paracidovorax</taxon>
    </lineage>
</organism>
<evidence type="ECO:0000313" key="2">
    <source>
        <dbReference type="EMBL" id="SFD52787.1"/>
    </source>
</evidence>
<dbReference type="Pfam" id="PF00849">
    <property type="entry name" value="PseudoU_synth_2"/>
    <property type="match status" value="1"/>
</dbReference>
<proteinExistence type="predicted"/>
<dbReference type="InterPro" id="IPR006224">
    <property type="entry name" value="PsdUridine_synth_RluA-like_CS"/>
</dbReference>
<dbReference type="GO" id="GO:0140098">
    <property type="term" value="F:catalytic activity, acting on RNA"/>
    <property type="evidence" value="ECO:0007669"/>
    <property type="project" value="UniProtKB-ARBA"/>
</dbReference>
<dbReference type="Gene3D" id="3.30.2350.10">
    <property type="entry name" value="Pseudouridine synthase"/>
    <property type="match status" value="1"/>
</dbReference>
<dbReference type="GO" id="GO:0003723">
    <property type="term" value="F:RNA binding"/>
    <property type="evidence" value="ECO:0007669"/>
    <property type="project" value="InterPro"/>
</dbReference>
<accession>A0A1I1T288</accession>
<dbReference type="PANTHER" id="PTHR21600">
    <property type="entry name" value="MITOCHONDRIAL RNA PSEUDOURIDINE SYNTHASE"/>
    <property type="match status" value="1"/>
</dbReference>
<dbReference type="Proteomes" id="UP000199517">
    <property type="component" value="Unassembled WGS sequence"/>
</dbReference>
<dbReference type="InterPro" id="IPR020103">
    <property type="entry name" value="PsdUridine_synth_cat_dom_sf"/>
</dbReference>
<protein>
    <submittedName>
        <fullName evidence="2">tRNA pseudouridine32 synthase / 23S rRNA pseudouridine746 synthase</fullName>
    </submittedName>
</protein>
<dbReference type="EMBL" id="FOMQ01000003">
    <property type="protein sequence ID" value="SFD52787.1"/>
    <property type="molecule type" value="Genomic_DNA"/>
</dbReference>
<gene>
    <name evidence="2" type="ORF">SAMN04489710_10379</name>
</gene>
<keyword evidence="3" id="KW-1185">Reference proteome</keyword>
<evidence type="ECO:0000259" key="1">
    <source>
        <dbReference type="Pfam" id="PF00849"/>
    </source>
</evidence>
<name>A0A1I1T288_9BURK</name>
<dbReference type="AlphaFoldDB" id="A0A1I1T288"/>